<feature type="transmembrane region" description="Helical" evidence="1">
    <location>
        <begin position="61"/>
        <end position="79"/>
    </location>
</feature>
<keyword evidence="3" id="KW-1185">Reference proteome</keyword>
<dbReference type="AlphaFoldDB" id="A0A9K3JXV3"/>
<evidence type="ECO:0000256" key="1">
    <source>
        <dbReference type="SAM" id="Phobius"/>
    </source>
</evidence>
<reference evidence="2" key="1">
    <citation type="journal article" date="2017" name="Nature">
        <title>The sunflower genome provides insights into oil metabolism, flowering and Asterid evolution.</title>
        <authorList>
            <person name="Badouin H."/>
            <person name="Gouzy J."/>
            <person name="Grassa C.J."/>
            <person name="Murat F."/>
            <person name="Staton S.E."/>
            <person name="Cottret L."/>
            <person name="Lelandais-Briere C."/>
            <person name="Owens G.L."/>
            <person name="Carrere S."/>
            <person name="Mayjonade B."/>
            <person name="Legrand L."/>
            <person name="Gill N."/>
            <person name="Kane N.C."/>
            <person name="Bowers J.E."/>
            <person name="Hubner S."/>
            <person name="Bellec A."/>
            <person name="Berard A."/>
            <person name="Berges H."/>
            <person name="Blanchet N."/>
            <person name="Boniface M.C."/>
            <person name="Brunel D."/>
            <person name="Catrice O."/>
            <person name="Chaidir N."/>
            <person name="Claudel C."/>
            <person name="Donnadieu C."/>
            <person name="Faraut T."/>
            <person name="Fievet G."/>
            <person name="Helmstetter N."/>
            <person name="King M."/>
            <person name="Knapp S.J."/>
            <person name="Lai Z."/>
            <person name="Le Paslier M.C."/>
            <person name="Lippi Y."/>
            <person name="Lorenzon L."/>
            <person name="Mandel J.R."/>
            <person name="Marage G."/>
            <person name="Marchand G."/>
            <person name="Marquand E."/>
            <person name="Bret-Mestries E."/>
            <person name="Morien E."/>
            <person name="Nambeesan S."/>
            <person name="Nguyen T."/>
            <person name="Pegot-Espagnet P."/>
            <person name="Pouilly N."/>
            <person name="Raftis F."/>
            <person name="Sallet E."/>
            <person name="Schiex T."/>
            <person name="Thomas J."/>
            <person name="Vandecasteele C."/>
            <person name="Vares D."/>
            <person name="Vear F."/>
            <person name="Vautrin S."/>
            <person name="Crespi M."/>
            <person name="Mangin B."/>
            <person name="Burke J.M."/>
            <person name="Salse J."/>
            <person name="Munos S."/>
            <person name="Vincourt P."/>
            <person name="Rieseberg L.H."/>
            <person name="Langlade N.B."/>
        </authorList>
    </citation>
    <scope>NUCLEOTIDE SEQUENCE</scope>
    <source>
        <tissue evidence="2">Leaves</tissue>
    </source>
</reference>
<keyword evidence="1" id="KW-0472">Membrane</keyword>
<evidence type="ECO:0000313" key="3">
    <source>
        <dbReference type="Proteomes" id="UP000215914"/>
    </source>
</evidence>
<proteinExistence type="predicted"/>
<dbReference type="EMBL" id="MNCJ02000316">
    <property type="protein sequence ID" value="KAF5823023.1"/>
    <property type="molecule type" value="Genomic_DNA"/>
</dbReference>
<name>A0A9K3JXV3_HELAN</name>
<feature type="transmembrane region" description="Helical" evidence="1">
    <location>
        <begin position="99"/>
        <end position="120"/>
    </location>
</feature>
<dbReference type="Proteomes" id="UP000215914">
    <property type="component" value="Unassembled WGS sequence"/>
</dbReference>
<reference evidence="2" key="2">
    <citation type="submission" date="2020-06" db="EMBL/GenBank/DDBJ databases">
        <title>Helianthus annuus Genome sequencing and assembly Release 2.</title>
        <authorList>
            <person name="Gouzy J."/>
            <person name="Langlade N."/>
            <person name="Munos S."/>
        </authorList>
    </citation>
    <scope>NUCLEOTIDE SEQUENCE</scope>
    <source>
        <tissue evidence="2">Leaves</tissue>
    </source>
</reference>
<sequence>MCGAGVLNLYPFLCGTFPFDDKNIPNLFKKIKVLSKIVFYMETFKIFFESMETVVNYLKNILGCCSGWYTMIYTLPSYLSPGARDLTSGMLVVEGFDTFFWLISLSHLFVRISLFWMCLAMDFSDDLVLKTVR</sequence>
<organism evidence="2 3">
    <name type="scientific">Helianthus annuus</name>
    <name type="common">Common sunflower</name>
    <dbReference type="NCBI Taxonomy" id="4232"/>
    <lineage>
        <taxon>Eukaryota</taxon>
        <taxon>Viridiplantae</taxon>
        <taxon>Streptophyta</taxon>
        <taxon>Embryophyta</taxon>
        <taxon>Tracheophyta</taxon>
        <taxon>Spermatophyta</taxon>
        <taxon>Magnoliopsida</taxon>
        <taxon>eudicotyledons</taxon>
        <taxon>Gunneridae</taxon>
        <taxon>Pentapetalae</taxon>
        <taxon>asterids</taxon>
        <taxon>campanulids</taxon>
        <taxon>Asterales</taxon>
        <taxon>Asteraceae</taxon>
        <taxon>Asteroideae</taxon>
        <taxon>Heliantheae alliance</taxon>
        <taxon>Heliantheae</taxon>
        <taxon>Helianthus</taxon>
    </lineage>
</organism>
<keyword evidence="1" id="KW-0812">Transmembrane</keyword>
<dbReference type="GO" id="GO:0004674">
    <property type="term" value="F:protein serine/threonine kinase activity"/>
    <property type="evidence" value="ECO:0007669"/>
    <property type="project" value="UniProtKB-KW"/>
</dbReference>
<gene>
    <name evidence="2" type="ORF">HanXRQr2_Chr01g0033721</name>
</gene>
<keyword evidence="1" id="KW-1133">Transmembrane helix</keyword>
<keyword evidence="2" id="KW-0418">Kinase</keyword>
<keyword evidence="2" id="KW-0808">Transferase</keyword>
<evidence type="ECO:0000313" key="2">
    <source>
        <dbReference type="EMBL" id="KAF5823023.1"/>
    </source>
</evidence>
<keyword evidence="2" id="KW-0723">Serine/threonine-protein kinase</keyword>
<comment type="caution">
    <text evidence="2">The sequence shown here is derived from an EMBL/GenBank/DDBJ whole genome shotgun (WGS) entry which is preliminary data.</text>
</comment>
<accession>A0A9K3JXV3</accession>
<dbReference type="EC" id="2.7.11.1" evidence="2"/>
<protein>
    <submittedName>
        <fullName evidence="2">Non-specific serine/threonine protein kinase</fullName>
        <ecNumber evidence="2">2.7.11.1</ecNumber>
    </submittedName>
</protein>
<dbReference type="Gramene" id="mRNA:HanXRQr2_Chr01g0033721">
    <property type="protein sequence ID" value="CDS:HanXRQr2_Chr01g0033721.1"/>
    <property type="gene ID" value="HanXRQr2_Chr01g0033721"/>
</dbReference>